<evidence type="ECO:0000313" key="5">
    <source>
        <dbReference type="Proteomes" id="UP000813444"/>
    </source>
</evidence>
<dbReference type="InterPro" id="IPR050789">
    <property type="entry name" value="Diverse_Enzym_Activities"/>
</dbReference>
<gene>
    <name evidence="4" type="ORF">B0I35DRAFT_427453</name>
</gene>
<proteinExistence type="inferred from homology"/>
<dbReference type="PANTHER" id="PTHR43283:SF17">
    <property type="entry name" value="(LOVD), PUTATIVE (AFU_ORTHOLOGUE AFUA_5G00920)-RELATED"/>
    <property type="match status" value="1"/>
</dbReference>
<evidence type="ECO:0000256" key="2">
    <source>
        <dbReference type="ARBA" id="ARBA00022801"/>
    </source>
</evidence>
<evidence type="ECO:0000259" key="3">
    <source>
        <dbReference type="Pfam" id="PF00144"/>
    </source>
</evidence>
<dbReference type="AlphaFoldDB" id="A0A8K0SWX8"/>
<dbReference type="InterPro" id="IPR001466">
    <property type="entry name" value="Beta-lactam-related"/>
</dbReference>
<dbReference type="PANTHER" id="PTHR43283">
    <property type="entry name" value="BETA-LACTAMASE-RELATED"/>
    <property type="match status" value="1"/>
</dbReference>
<organism evidence="4 5">
    <name type="scientific">Stachybotrys elegans</name>
    <dbReference type="NCBI Taxonomy" id="80388"/>
    <lineage>
        <taxon>Eukaryota</taxon>
        <taxon>Fungi</taxon>
        <taxon>Dikarya</taxon>
        <taxon>Ascomycota</taxon>
        <taxon>Pezizomycotina</taxon>
        <taxon>Sordariomycetes</taxon>
        <taxon>Hypocreomycetidae</taxon>
        <taxon>Hypocreales</taxon>
        <taxon>Stachybotryaceae</taxon>
        <taxon>Stachybotrys</taxon>
    </lineage>
</organism>
<keyword evidence="2" id="KW-0378">Hydrolase</keyword>
<evidence type="ECO:0000256" key="1">
    <source>
        <dbReference type="ARBA" id="ARBA00009009"/>
    </source>
</evidence>
<sequence>MFCWQIHRRLLDCRRAPTSYWTYSRPFRQRLFVDSTKYLAALSHPSSSIMSNNLEARYEAAIDAGAITGAIVCAVNASGDFSYKKALGHRILLSGEKAPLQLDDIIFIASGAKLLTTIAALQCVEDGLLTLSGDLSSIAPELASRQIITGWSDADDKPLLEASSHPITLEMLLTHSAGLTYYFTNPLIGRWQQKFNVPSDKTLTVEEMYNQPLSYQPGTGWMYGSGVDWAGRIVERVTGSTLGEFIQNRICVPLGISDSQFYPIKDDRLRARLVDLSPSDPEGLGKAVFGGNADVQKIGQGHFGGHGLFLEGSGFIKIQHSLLANDGILLQPSTVVDMFRNHLSPESTSQIETAVGPVGSFLRMGTDKKVGWGLGGLLVLEDTEGGYGKHTLTWGGGVTFTWFIDRSNDLCGFTALQATLPVQSNEITALKDVFRREIYQRGKHSSKV</sequence>
<comment type="similarity">
    <text evidence="1">Belongs to the class-A beta-lactamase family.</text>
</comment>
<dbReference type="Gene3D" id="3.40.710.10">
    <property type="entry name" value="DD-peptidase/beta-lactamase superfamily"/>
    <property type="match status" value="1"/>
</dbReference>
<dbReference type="GO" id="GO:0016787">
    <property type="term" value="F:hydrolase activity"/>
    <property type="evidence" value="ECO:0007669"/>
    <property type="project" value="UniProtKB-KW"/>
</dbReference>
<dbReference type="Pfam" id="PF00144">
    <property type="entry name" value="Beta-lactamase"/>
    <property type="match status" value="1"/>
</dbReference>
<name>A0A8K0SWX8_9HYPO</name>
<keyword evidence="5" id="KW-1185">Reference proteome</keyword>
<evidence type="ECO:0000313" key="4">
    <source>
        <dbReference type="EMBL" id="KAH7320604.1"/>
    </source>
</evidence>
<dbReference type="EMBL" id="JAGPNK010000005">
    <property type="protein sequence ID" value="KAH7320604.1"/>
    <property type="molecule type" value="Genomic_DNA"/>
</dbReference>
<dbReference type="InterPro" id="IPR012338">
    <property type="entry name" value="Beta-lactam/transpept-like"/>
</dbReference>
<reference evidence="4" key="1">
    <citation type="journal article" date="2021" name="Nat. Commun.">
        <title>Genetic determinants of endophytism in the Arabidopsis root mycobiome.</title>
        <authorList>
            <person name="Mesny F."/>
            <person name="Miyauchi S."/>
            <person name="Thiergart T."/>
            <person name="Pickel B."/>
            <person name="Atanasova L."/>
            <person name="Karlsson M."/>
            <person name="Huettel B."/>
            <person name="Barry K.W."/>
            <person name="Haridas S."/>
            <person name="Chen C."/>
            <person name="Bauer D."/>
            <person name="Andreopoulos W."/>
            <person name="Pangilinan J."/>
            <person name="LaButti K."/>
            <person name="Riley R."/>
            <person name="Lipzen A."/>
            <person name="Clum A."/>
            <person name="Drula E."/>
            <person name="Henrissat B."/>
            <person name="Kohler A."/>
            <person name="Grigoriev I.V."/>
            <person name="Martin F.M."/>
            <person name="Hacquard S."/>
        </authorList>
    </citation>
    <scope>NUCLEOTIDE SEQUENCE</scope>
    <source>
        <strain evidence="4">MPI-CAGE-CH-0235</strain>
    </source>
</reference>
<dbReference type="SUPFAM" id="SSF56601">
    <property type="entry name" value="beta-lactamase/transpeptidase-like"/>
    <property type="match status" value="1"/>
</dbReference>
<dbReference type="Proteomes" id="UP000813444">
    <property type="component" value="Unassembled WGS sequence"/>
</dbReference>
<protein>
    <submittedName>
        <fullName evidence="4">Beta-lactamase</fullName>
    </submittedName>
</protein>
<feature type="domain" description="Beta-lactamase-related" evidence="3">
    <location>
        <begin position="63"/>
        <end position="416"/>
    </location>
</feature>
<dbReference type="OrthoDB" id="428260at2759"/>
<accession>A0A8K0SWX8</accession>
<comment type="caution">
    <text evidence="4">The sequence shown here is derived from an EMBL/GenBank/DDBJ whole genome shotgun (WGS) entry which is preliminary data.</text>
</comment>